<reference evidence="1 2" key="1">
    <citation type="journal article" date="2023" name="G3 (Bethesda)">
        <title>A chromosome-level genome assembly of Zasmidium syzygii isolated from banana leaves.</title>
        <authorList>
            <person name="van Westerhoven A.C."/>
            <person name="Mehrabi R."/>
            <person name="Talebi R."/>
            <person name="Steentjes M.B.F."/>
            <person name="Corcolon B."/>
            <person name="Chong P.A."/>
            <person name="Kema G.H.J."/>
            <person name="Seidl M.F."/>
        </authorList>
    </citation>
    <scope>NUCLEOTIDE SEQUENCE [LARGE SCALE GENOMIC DNA]</scope>
    <source>
        <strain evidence="1 2">P124</strain>
    </source>
</reference>
<evidence type="ECO:0000313" key="2">
    <source>
        <dbReference type="Proteomes" id="UP001305779"/>
    </source>
</evidence>
<name>A0ABR0EFR9_ZASCE</name>
<comment type="caution">
    <text evidence="1">The sequence shown here is derived from an EMBL/GenBank/DDBJ whole genome shotgun (WGS) entry which is preliminary data.</text>
</comment>
<organism evidence="1 2">
    <name type="scientific">Zasmidium cellare</name>
    <name type="common">Wine cellar mold</name>
    <name type="synonym">Racodium cellare</name>
    <dbReference type="NCBI Taxonomy" id="395010"/>
    <lineage>
        <taxon>Eukaryota</taxon>
        <taxon>Fungi</taxon>
        <taxon>Dikarya</taxon>
        <taxon>Ascomycota</taxon>
        <taxon>Pezizomycotina</taxon>
        <taxon>Dothideomycetes</taxon>
        <taxon>Dothideomycetidae</taxon>
        <taxon>Mycosphaerellales</taxon>
        <taxon>Mycosphaerellaceae</taxon>
        <taxon>Zasmidium</taxon>
    </lineage>
</organism>
<dbReference type="Proteomes" id="UP001305779">
    <property type="component" value="Unassembled WGS sequence"/>
</dbReference>
<sequence>MAASLLTIPAELRLRIYEYHLASLEDEVRAVAHGRSTHDRRIRQKASVVLKDHTTLLLACSLINNEYGPLLCHLLKSVFAYYCADSSDEMASLTSFLTKHNAEVPKYSMLREDHTHDSESPRRPLLAKLHRMGVLSRRYLDESFVKQCSYESLTLWRLQDNKKIVIWYMRRNEQGFQATDIWMEGPLATLDWENDGNESGKWRTVEWYIPDQGFIASLTNE</sequence>
<evidence type="ECO:0000313" key="1">
    <source>
        <dbReference type="EMBL" id="KAK4500357.1"/>
    </source>
</evidence>
<proteinExistence type="predicted"/>
<keyword evidence="2" id="KW-1185">Reference proteome</keyword>
<dbReference type="EMBL" id="JAXOVC010000006">
    <property type="protein sequence ID" value="KAK4500357.1"/>
    <property type="molecule type" value="Genomic_DNA"/>
</dbReference>
<protein>
    <submittedName>
        <fullName evidence="1">Uncharacterized protein</fullName>
    </submittedName>
</protein>
<gene>
    <name evidence="1" type="ORF">PRZ48_008546</name>
</gene>
<accession>A0ABR0EFR9</accession>